<dbReference type="InterPro" id="IPR036770">
    <property type="entry name" value="Ankyrin_rpt-contain_sf"/>
</dbReference>
<name>A0A1Q9CLG4_SYMMI</name>
<evidence type="ECO:0000313" key="4">
    <source>
        <dbReference type="Proteomes" id="UP000186817"/>
    </source>
</evidence>
<keyword evidence="4" id="KW-1185">Reference proteome</keyword>
<gene>
    <name evidence="3" type="ORF">AK812_SmicGene35449</name>
</gene>
<accession>A0A1Q9CLG4</accession>
<feature type="compositionally biased region" description="Polar residues" evidence="2">
    <location>
        <begin position="7"/>
        <end position="16"/>
    </location>
</feature>
<dbReference type="Gene3D" id="1.25.40.20">
    <property type="entry name" value="Ankyrin repeat-containing domain"/>
    <property type="match status" value="1"/>
</dbReference>
<dbReference type="EMBL" id="LSRX01001094">
    <property type="protein sequence ID" value="OLP83759.1"/>
    <property type="molecule type" value="Genomic_DNA"/>
</dbReference>
<dbReference type="Proteomes" id="UP000186817">
    <property type="component" value="Unassembled WGS sequence"/>
</dbReference>
<dbReference type="OrthoDB" id="428654at2759"/>
<comment type="caution">
    <text evidence="3">The sequence shown here is derived from an EMBL/GenBank/DDBJ whole genome shotgun (WGS) entry which is preliminary data.</text>
</comment>
<feature type="region of interest" description="Disordered" evidence="2">
    <location>
        <begin position="316"/>
        <end position="350"/>
    </location>
</feature>
<evidence type="ECO:0000313" key="3">
    <source>
        <dbReference type="EMBL" id="OLP83759.1"/>
    </source>
</evidence>
<sequence length="387" mass="42660">MLGLFTSRATSLSAVSKSMEESKQQPPPTPLEESQPQTSSEMPSLPPSGTIAHPRFDREPSFGSTRTSTGTNTSSTSASTGSAIPDTARSTTSLFTSRTTKSIPRDLQRKLLAKSFLEVNGFMHVNEAKHSWGRTRYPLHVAVQQKKPAIVRALLRLGARPTCKTNRGLTPQALAMRLQSRWGGYQEVLDVFEELGGDHEIRLQRRAVTTSQLSDGSIDRTADLLTTAQAIDETLRSLGVLSRGGPVASARLDYMAEQLEALQEQLVRAQPAGTRGLNPRIEQLEVATKVMDETYQALSSEMLQLREDLQKLRRLQASQDTQTSTLEASAPAPLEGRRMPPERSTRNSDIGRVKLMIDGFPRRSDGCAFDAERLHIPPSFRGKRPKD</sequence>
<feature type="compositionally biased region" description="Low complexity" evidence="2">
    <location>
        <begin position="63"/>
        <end position="101"/>
    </location>
</feature>
<feature type="region of interest" description="Disordered" evidence="2">
    <location>
        <begin position="1"/>
        <end position="101"/>
    </location>
</feature>
<reference evidence="3 4" key="1">
    <citation type="submission" date="2016-02" db="EMBL/GenBank/DDBJ databases">
        <title>Genome analysis of coral dinoflagellate symbionts highlights evolutionary adaptations to a symbiotic lifestyle.</title>
        <authorList>
            <person name="Aranda M."/>
            <person name="Li Y."/>
            <person name="Liew Y.J."/>
            <person name="Baumgarten S."/>
            <person name="Simakov O."/>
            <person name="Wilson M."/>
            <person name="Piel J."/>
            <person name="Ashoor H."/>
            <person name="Bougouffa S."/>
            <person name="Bajic V.B."/>
            <person name="Ryu T."/>
            <person name="Ravasi T."/>
            <person name="Bayer T."/>
            <person name="Micklem G."/>
            <person name="Kim H."/>
            <person name="Bhak J."/>
            <person name="Lajeunesse T.C."/>
            <person name="Voolstra C.R."/>
        </authorList>
    </citation>
    <scope>NUCLEOTIDE SEQUENCE [LARGE SCALE GENOMIC DNA]</scope>
    <source>
        <strain evidence="3 4">CCMP2467</strain>
    </source>
</reference>
<dbReference type="AlphaFoldDB" id="A0A1Q9CLG4"/>
<feature type="compositionally biased region" description="Polar residues" evidence="2">
    <location>
        <begin position="316"/>
        <end position="327"/>
    </location>
</feature>
<protein>
    <submittedName>
        <fullName evidence="3">Uncharacterized protein</fullName>
    </submittedName>
</protein>
<dbReference type="SUPFAM" id="SSF48403">
    <property type="entry name" value="Ankyrin repeat"/>
    <property type="match status" value="1"/>
</dbReference>
<feature type="compositionally biased region" description="Basic and acidic residues" evidence="2">
    <location>
        <begin position="335"/>
        <end position="350"/>
    </location>
</feature>
<dbReference type="InterPro" id="IPR002110">
    <property type="entry name" value="Ankyrin_rpt"/>
</dbReference>
<keyword evidence="1" id="KW-0040">ANK repeat</keyword>
<proteinExistence type="predicted"/>
<organism evidence="3 4">
    <name type="scientific">Symbiodinium microadriaticum</name>
    <name type="common">Dinoflagellate</name>
    <name type="synonym">Zooxanthella microadriatica</name>
    <dbReference type="NCBI Taxonomy" id="2951"/>
    <lineage>
        <taxon>Eukaryota</taxon>
        <taxon>Sar</taxon>
        <taxon>Alveolata</taxon>
        <taxon>Dinophyceae</taxon>
        <taxon>Suessiales</taxon>
        <taxon>Symbiodiniaceae</taxon>
        <taxon>Symbiodinium</taxon>
    </lineage>
</organism>
<evidence type="ECO:0000256" key="2">
    <source>
        <dbReference type="SAM" id="MobiDB-lite"/>
    </source>
</evidence>
<feature type="compositionally biased region" description="Polar residues" evidence="2">
    <location>
        <begin position="32"/>
        <end position="42"/>
    </location>
</feature>
<evidence type="ECO:0000256" key="1">
    <source>
        <dbReference type="PROSITE-ProRule" id="PRU00023"/>
    </source>
</evidence>
<dbReference type="PROSITE" id="PS50088">
    <property type="entry name" value="ANK_REPEAT"/>
    <property type="match status" value="1"/>
</dbReference>
<feature type="repeat" description="ANK" evidence="1">
    <location>
        <begin position="134"/>
        <end position="166"/>
    </location>
</feature>